<protein>
    <submittedName>
        <fullName evidence="1">Uncharacterized protein</fullName>
    </submittedName>
</protein>
<accession>A0A9P7NEV4</accession>
<comment type="caution">
    <text evidence="1">The sequence shown here is derived from an EMBL/GenBank/DDBJ whole genome shotgun (WGS) entry which is preliminary data.</text>
</comment>
<organism evidence="1 2">
    <name type="scientific">Claviceps pusilla</name>
    <dbReference type="NCBI Taxonomy" id="123648"/>
    <lineage>
        <taxon>Eukaryota</taxon>
        <taxon>Fungi</taxon>
        <taxon>Dikarya</taxon>
        <taxon>Ascomycota</taxon>
        <taxon>Pezizomycotina</taxon>
        <taxon>Sordariomycetes</taxon>
        <taxon>Hypocreomycetidae</taxon>
        <taxon>Hypocreales</taxon>
        <taxon>Clavicipitaceae</taxon>
        <taxon>Claviceps</taxon>
    </lineage>
</organism>
<evidence type="ECO:0000313" key="1">
    <source>
        <dbReference type="EMBL" id="KAG6013172.1"/>
    </source>
</evidence>
<sequence>MRSVFWSSQPPWDIGHRLRLSVSVNEGIHRNDDNGHSNALLLDCARTVLHAARRIHEGMACISAQATQGRTRPHKASTGCQRRNIEVERSRCPDVRPLSPKFGGA</sequence>
<name>A0A9P7NEV4_9HYPO</name>
<gene>
    <name evidence="1" type="ORF">E4U43_007459</name>
</gene>
<dbReference type="EMBL" id="SRPW01000634">
    <property type="protein sequence ID" value="KAG6013172.1"/>
    <property type="molecule type" value="Genomic_DNA"/>
</dbReference>
<keyword evidence="2" id="KW-1185">Reference proteome</keyword>
<dbReference type="AlphaFoldDB" id="A0A9P7NEV4"/>
<dbReference type="Proteomes" id="UP000748025">
    <property type="component" value="Unassembled WGS sequence"/>
</dbReference>
<proteinExistence type="predicted"/>
<evidence type="ECO:0000313" key="2">
    <source>
        <dbReference type="Proteomes" id="UP000748025"/>
    </source>
</evidence>
<reference evidence="1" key="1">
    <citation type="journal article" date="2020" name="bioRxiv">
        <title>Whole genome comparisons of ergot fungi reveals the divergence and evolution of species within the genus Claviceps are the result of varying mechanisms driving genome evolution and host range expansion.</title>
        <authorList>
            <person name="Wyka S.A."/>
            <person name="Mondo S.J."/>
            <person name="Liu M."/>
            <person name="Dettman J."/>
            <person name="Nalam V."/>
            <person name="Broders K.D."/>
        </authorList>
    </citation>
    <scope>NUCLEOTIDE SEQUENCE</scope>
    <source>
        <strain evidence="1">CCC 602</strain>
    </source>
</reference>